<keyword evidence="1" id="KW-0812">Transmembrane</keyword>
<dbReference type="CDD" id="cd00321">
    <property type="entry name" value="SO_family_Moco"/>
    <property type="match status" value="1"/>
</dbReference>
<dbReference type="RefSeq" id="WP_144262801.1">
    <property type="nucleotide sequence ID" value="NZ_QMDX01000010.1"/>
</dbReference>
<comment type="caution">
    <text evidence="3">The sequence shown here is derived from an EMBL/GenBank/DDBJ whole genome shotgun (WGS) entry which is preliminary data.</text>
</comment>
<dbReference type="AlphaFoldDB" id="A0A554MXD6"/>
<sequence length="363" mass="39102">MSSGDRFARLATLAPSSELVDWSLFVSVVVLLTTGLATGFAGGLGDAWLFVVHGVAGLSLVVLVAVKLYRVRARIRAGIRARSGTVGLSVLLAGLVLGTLGTGLWFVFGGPLYLGGLALLVLHVLLGVAIVPVLWLHLRDRLHAPTAALEGADRRDALRYAGLVGAGAVAWRSQRTVNRLLGTDSAGRRFTGSRERGSDDGNRFPVTMWVADDPEPVDPGTWSLSVGGAVTDPFTLDHDDLSADGRRRAVIDCTSGWYSEHEWAGVPVADLLERAGPTGDARWVQFRSVTGYRWSLPVEEARGALLATAVDDERLSHGHGFPLRLVAPGRRGFQWVKWVESVRVTRRRELGEWVAIFASGLSE</sequence>
<dbReference type="PANTHER" id="PTHR43032:SF2">
    <property type="entry name" value="BLL0505 PROTEIN"/>
    <property type="match status" value="1"/>
</dbReference>
<keyword evidence="4" id="KW-1185">Reference proteome</keyword>
<name>A0A554MXD6_9EURY</name>
<dbReference type="Pfam" id="PF00174">
    <property type="entry name" value="Oxidored_molyb"/>
    <property type="match status" value="1"/>
</dbReference>
<dbReference type="PANTHER" id="PTHR43032">
    <property type="entry name" value="PROTEIN-METHIONINE-SULFOXIDE REDUCTASE"/>
    <property type="match status" value="1"/>
</dbReference>
<evidence type="ECO:0000313" key="3">
    <source>
        <dbReference type="EMBL" id="TSD09795.1"/>
    </source>
</evidence>
<accession>A0A554MXD6</accession>
<dbReference type="Proteomes" id="UP000319894">
    <property type="component" value="Unassembled WGS sequence"/>
</dbReference>
<protein>
    <submittedName>
        <fullName evidence="3">Sulfite oxidase</fullName>
    </submittedName>
</protein>
<dbReference type="Gene3D" id="3.90.420.10">
    <property type="entry name" value="Oxidoreductase, molybdopterin-binding domain"/>
    <property type="match status" value="1"/>
</dbReference>
<evidence type="ECO:0000256" key="1">
    <source>
        <dbReference type="SAM" id="Phobius"/>
    </source>
</evidence>
<feature type="transmembrane region" description="Helical" evidence="1">
    <location>
        <begin position="114"/>
        <end position="136"/>
    </location>
</feature>
<feature type="transmembrane region" description="Helical" evidence="1">
    <location>
        <begin position="86"/>
        <end position="108"/>
    </location>
</feature>
<feature type="transmembrane region" description="Helical" evidence="1">
    <location>
        <begin position="20"/>
        <end position="41"/>
    </location>
</feature>
<evidence type="ECO:0000259" key="2">
    <source>
        <dbReference type="Pfam" id="PF00174"/>
    </source>
</evidence>
<dbReference type="InterPro" id="IPR000572">
    <property type="entry name" value="OxRdtase_Mopterin-bd_dom"/>
</dbReference>
<evidence type="ECO:0000313" key="4">
    <source>
        <dbReference type="Proteomes" id="UP000319894"/>
    </source>
</evidence>
<keyword evidence="1" id="KW-1133">Transmembrane helix</keyword>
<gene>
    <name evidence="3" type="ORF">DP107_14165</name>
</gene>
<keyword evidence="1" id="KW-0472">Membrane</keyword>
<proteinExistence type="predicted"/>
<feature type="domain" description="Oxidoreductase molybdopterin-binding" evidence="2">
    <location>
        <begin position="216"/>
        <end position="353"/>
    </location>
</feature>
<organism evidence="3 4">
    <name type="scientific">Haloglomus irregulare</name>
    <dbReference type="NCBI Taxonomy" id="2234134"/>
    <lineage>
        <taxon>Archaea</taxon>
        <taxon>Methanobacteriati</taxon>
        <taxon>Methanobacteriota</taxon>
        <taxon>Stenosarchaea group</taxon>
        <taxon>Halobacteria</taxon>
        <taxon>Halobacteriales</taxon>
        <taxon>Natronomonadaceae</taxon>
        <taxon>Haloglomus</taxon>
    </lineage>
</organism>
<dbReference type="InterPro" id="IPR036374">
    <property type="entry name" value="OxRdtase_Mopterin-bd_sf"/>
</dbReference>
<feature type="transmembrane region" description="Helical" evidence="1">
    <location>
        <begin position="47"/>
        <end position="66"/>
    </location>
</feature>
<dbReference type="InParanoid" id="A0A554MXD6"/>
<reference evidence="3 4" key="1">
    <citation type="submission" date="2018-06" db="EMBL/GenBank/DDBJ databases">
        <title>Natronomonas sp. F16-60 a new haloarchaeon isolated from a solar saltern of Isla Cristina, Huelva, Spain.</title>
        <authorList>
            <person name="Duran-Viseras A."/>
            <person name="Sanchez-Porro C."/>
            <person name="Ventosa A."/>
        </authorList>
    </citation>
    <scope>NUCLEOTIDE SEQUENCE [LARGE SCALE GENOMIC DNA]</scope>
    <source>
        <strain evidence="3 4">F16-60</strain>
    </source>
</reference>
<dbReference type="SUPFAM" id="SSF56524">
    <property type="entry name" value="Oxidoreductase molybdopterin-binding domain"/>
    <property type="match status" value="1"/>
</dbReference>
<dbReference type="EMBL" id="QMDX01000010">
    <property type="protein sequence ID" value="TSD09795.1"/>
    <property type="molecule type" value="Genomic_DNA"/>
</dbReference>